<evidence type="ECO:0000313" key="9">
    <source>
        <dbReference type="EMBL" id="CAG7818775.1"/>
    </source>
</evidence>
<keyword evidence="2" id="KW-1003">Cell membrane</keyword>
<dbReference type="EMBL" id="CAJVCH010429751">
    <property type="protein sequence ID" value="CAG7818775.1"/>
    <property type="molecule type" value="Genomic_DNA"/>
</dbReference>
<keyword evidence="3 8" id="KW-0812">Transmembrane</keyword>
<evidence type="ECO:0000256" key="8">
    <source>
        <dbReference type="SAM" id="Phobius"/>
    </source>
</evidence>
<name>A0A8J2KPE8_9HEXA</name>
<keyword evidence="10" id="KW-1185">Reference proteome</keyword>
<dbReference type="GO" id="GO:0005886">
    <property type="term" value="C:plasma membrane"/>
    <property type="evidence" value="ECO:0007669"/>
    <property type="project" value="UniProtKB-SubCell"/>
</dbReference>
<dbReference type="Proteomes" id="UP000708208">
    <property type="component" value="Unassembled WGS sequence"/>
</dbReference>
<proteinExistence type="predicted"/>
<evidence type="ECO:0000256" key="3">
    <source>
        <dbReference type="ARBA" id="ARBA00022692"/>
    </source>
</evidence>
<evidence type="ECO:0000256" key="5">
    <source>
        <dbReference type="ARBA" id="ARBA00023136"/>
    </source>
</evidence>
<comment type="caution">
    <text evidence="9">The sequence shown here is derived from an EMBL/GenBank/DDBJ whole genome shotgun (WGS) entry which is preliminary data.</text>
</comment>
<organism evidence="9 10">
    <name type="scientific">Allacma fusca</name>
    <dbReference type="NCBI Taxonomy" id="39272"/>
    <lineage>
        <taxon>Eukaryota</taxon>
        <taxon>Metazoa</taxon>
        <taxon>Ecdysozoa</taxon>
        <taxon>Arthropoda</taxon>
        <taxon>Hexapoda</taxon>
        <taxon>Collembola</taxon>
        <taxon>Symphypleona</taxon>
        <taxon>Sminthuridae</taxon>
        <taxon>Allacma</taxon>
    </lineage>
</organism>
<evidence type="ECO:0000256" key="7">
    <source>
        <dbReference type="ARBA" id="ARBA00023180"/>
    </source>
</evidence>
<comment type="subcellular location">
    <subcellularLocation>
        <location evidence="1">Cell membrane</location>
        <topology evidence="1">Multi-pass membrane protein</topology>
    </subcellularLocation>
</comment>
<dbReference type="InterPro" id="IPR052192">
    <property type="entry name" value="Insect_Ionotropic_Sensory_Rcpt"/>
</dbReference>
<feature type="transmembrane region" description="Helical" evidence="8">
    <location>
        <begin position="194"/>
        <end position="213"/>
    </location>
</feature>
<reference evidence="9" key="1">
    <citation type="submission" date="2021-06" db="EMBL/GenBank/DDBJ databases">
        <authorList>
            <person name="Hodson N. C."/>
            <person name="Mongue J. A."/>
            <person name="Jaron S. K."/>
        </authorList>
    </citation>
    <scope>NUCLEOTIDE SEQUENCE</scope>
</reference>
<gene>
    <name evidence="9" type="ORF">AFUS01_LOCUS29256</name>
</gene>
<dbReference type="PANTHER" id="PTHR42643">
    <property type="entry name" value="IONOTROPIC RECEPTOR 20A-RELATED"/>
    <property type="match status" value="1"/>
</dbReference>
<evidence type="ECO:0000256" key="1">
    <source>
        <dbReference type="ARBA" id="ARBA00004651"/>
    </source>
</evidence>
<evidence type="ECO:0000256" key="4">
    <source>
        <dbReference type="ARBA" id="ARBA00022989"/>
    </source>
</evidence>
<keyword evidence="7" id="KW-0325">Glycoprotein</keyword>
<sequence>MALSSETLNSAFKTSTLRNGHFKVAVWKIEPHLVAAEVGKKNLGVSYGYALAAASVYNFTFDLSYPARQLMHPNGSWAGTMADLHYRRIDMTLMLSPTAERLDAVSFSTHALELRLIFLTALPLARVNWRAFEVPFSKTVWFVTFFTLCCMALCIYVRLRCAPTACKAHEVYQTTFTLSYCPLLMQAVKIPSEIRFFTLMWIVMSFILINFYCSEILSAITIPTKEHIPEDFEELGFPGMRFKRCAGQEKSLYFLGLYWIPSGG</sequence>
<feature type="transmembrane region" description="Helical" evidence="8">
    <location>
        <begin position="140"/>
        <end position="159"/>
    </location>
</feature>
<keyword evidence="5 8" id="KW-0472">Membrane</keyword>
<keyword evidence="6" id="KW-0675">Receptor</keyword>
<evidence type="ECO:0000256" key="6">
    <source>
        <dbReference type="ARBA" id="ARBA00023170"/>
    </source>
</evidence>
<keyword evidence="4 8" id="KW-1133">Transmembrane helix</keyword>
<evidence type="ECO:0000256" key="2">
    <source>
        <dbReference type="ARBA" id="ARBA00022475"/>
    </source>
</evidence>
<evidence type="ECO:0000313" key="10">
    <source>
        <dbReference type="Proteomes" id="UP000708208"/>
    </source>
</evidence>
<accession>A0A8J2KPE8</accession>
<dbReference type="PANTHER" id="PTHR42643:SF24">
    <property type="entry name" value="IONOTROPIC RECEPTOR 60A"/>
    <property type="match status" value="1"/>
</dbReference>
<dbReference type="AlphaFoldDB" id="A0A8J2KPE8"/>
<protein>
    <submittedName>
        <fullName evidence="9">Uncharacterized protein</fullName>
    </submittedName>
</protein>